<evidence type="ECO:0000256" key="4">
    <source>
        <dbReference type="ARBA" id="ARBA00038182"/>
    </source>
</evidence>
<dbReference type="PANTHER" id="PTHR20905:SF1">
    <property type="entry name" value="AT07410P-RELATED"/>
    <property type="match status" value="1"/>
</dbReference>
<dbReference type="EC" id="2.3.1.87" evidence="5"/>
<comment type="catalytic activity">
    <reaction evidence="8">
        <text>serotonin + (5Z,8Z,11Z,14Z)-eicosatetraenoyl-CoA = N-[(5Z,8Z,11Z,14Z)-eicosatetraenoyl]-serotonin + CoA + H(+)</text>
        <dbReference type="Rhea" id="RHEA:51396"/>
        <dbReference type="ChEBI" id="CHEBI:15378"/>
        <dbReference type="ChEBI" id="CHEBI:57287"/>
        <dbReference type="ChEBI" id="CHEBI:57368"/>
        <dbReference type="ChEBI" id="CHEBI:132255"/>
        <dbReference type="ChEBI" id="CHEBI:350546"/>
    </reaction>
    <physiologicalReaction direction="left-to-right" evidence="8">
        <dbReference type="Rhea" id="RHEA:51397"/>
    </physiologicalReaction>
</comment>
<sequence length="206" mass="23173">MEKENLFAIQKLNNEDAKEVYDLLVRSFFKDEPLSCDTAPPKFEDILALKALSQGYSLKAVDNQGNIVGVGINIDSSKFQIFNEVPSTEKLKKIFALMDHVDQHTNKPPGLLDIHIMTVDSAWRKKGVGNEFCDQTEKLAKENGFCGVYALCTGAYSRMIAESRGFKCIYSLSYKDYLDKNGKQIFDPKPPHTQVSACVKLFDNKC</sequence>
<keyword evidence="2" id="KW-0012">Acyltransferase</keyword>
<dbReference type="FunFam" id="3.40.630.30:FF:000046">
    <property type="entry name" value="Dopamine N-acetyltransferase"/>
    <property type="match status" value="1"/>
</dbReference>
<evidence type="ECO:0000256" key="7">
    <source>
        <dbReference type="ARBA" id="ARBA00050849"/>
    </source>
</evidence>
<organism evidence="14">
    <name type="scientific">Panstrongylus lignarius</name>
    <dbReference type="NCBI Taxonomy" id="156445"/>
    <lineage>
        <taxon>Eukaryota</taxon>
        <taxon>Metazoa</taxon>
        <taxon>Ecdysozoa</taxon>
        <taxon>Arthropoda</taxon>
        <taxon>Hexapoda</taxon>
        <taxon>Insecta</taxon>
        <taxon>Pterygota</taxon>
        <taxon>Neoptera</taxon>
        <taxon>Paraneoptera</taxon>
        <taxon>Hemiptera</taxon>
        <taxon>Heteroptera</taxon>
        <taxon>Panheteroptera</taxon>
        <taxon>Cimicomorpha</taxon>
        <taxon>Reduviidae</taxon>
        <taxon>Triatominae</taxon>
        <taxon>Panstrongylus</taxon>
    </lineage>
</organism>
<evidence type="ECO:0000313" key="14">
    <source>
        <dbReference type="EMBL" id="JAW12954.1"/>
    </source>
</evidence>
<dbReference type="Gene3D" id="3.40.630.30">
    <property type="match status" value="1"/>
</dbReference>
<dbReference type="InterPro" id="IPR016181">
    <property type="entry name" value="Acyl_CoA_acyltransferase"/>
</dbReference>
<evidence type="ECO:0000256" key="8">
    <source>
        <dbReference type="ARBA" id="ARBA00051284"/>
    </source>
</evidence>
<comment type="catalytic activity">
    <reaction evidence="11">
        <text>serotonin + hexadecanoyl-CoA = N-hexadecanoyl-serotonin + CoA + H(+)</text>
        <dbReference type="Rhea" id="RHEA:51384"/>
        <dbReference type="ChEBI" id="CHEBI:15378"/>
        <dbReference type="ChEBI" id="CHEBI:57287"/>
        <dbReference type="ChEBI" id="CHEBI:57379"/>
        <dbReference type="ChEBI" id="CHEBI:134059"/>
        <dbReference type="ChEBI" id="CHEBI:350546"/>
    </reaction>
    <physiologicalReaction direction="left-to-right" evidence="11">
        <dbReference type="Rhea" id="RHEA:51385"/>
    </physiologicalReaction>
</comment>
<comment type="catalytic activity">
    <reaction evidence="9">
        <text>dopamine + acetyl-CoA = N-acetyldopamine + CoA + H(+)</text>
        <dbReference type="Rhea" id="RHEA:51388"/>
        <dbReference type="ChEBI" id="CHEBI:15378"/>
        <dbReference type="ChEBI" id="CHEBI:57287"/>
        <dbReference type="ChEBI" id="CHEBI:57288"/>
        <dbReference type="ChEBI" id="CHEBI:59905"/>
        <dbReference type="ChEBI" id="CHEBI:125678"/>
    </reaction>
    <physiologicalReaction direction="left-to-right" evidence="9">
        <dbReference type="Rhea" id="RHEA:51389"/>
    </physiologicalReaction>
</comment>
<comment type="catalytic activity">
    <reaction evidence="12">
        <text>dopamine + hexadecanoyl-CoA = N-hexadecanoyl-dopamine + CoA + H(+)</text>
        <dbReference type="Rhea" id="RHEA:51376"/>
        <dbReference type="ChEBI" id="CHEBI:15378"/>
        <dbReference type="ChEBI" id="CHEBI:57287"/>
        <dbReference type="ChEBI" id="CHEBI:57379"/>
        <dbReference type="ChEBI" id="CHEBI:59905"/>
        <dbReference type="ChEBI" id="CHEBI:134058"/>
    </reaction>
    <physiologicalReaction direction="left-to-right" evidence="12">
        <dbReference type="Rhea" id="RHEA:51377"/>
    </physiologicalReaction>
</comment>
<evidence type="ECO:0000256" key="10">
    <source>
        <dbReference type="ARBA" id="ARBA00051823"/>
    </source>
</evidence>
<comment type="catalytic activity">
    <reaction evidence="13">
        <text>serotonin + acetyl-CoA = N-acetylserotonin + CoA + H(+)</text>
        <dbReference type="Rhea" id="RHEA:25217"/>
        <dbReference type="ChEBI" id="CHEBI:15378"/>
        <dbReference type="ChEBI" id="CHEBI:17697"/>
        <dbReference type="ChEBI" id="CHEBI:57287"/>
        <dbReference type="ChEBI" id="CHEBI:57288"/>
        <dbReference type="ChEBI" id="CHEBI:350546"/>
        <dbReference type="EC" id="2.3.1.87"/>
    </reaction>
    <physiologicalReaction direction="left-to-right" evidence="13">
        <dbReference type="Rhea" id="RHEA:25218"/>
    </physiologicalReaction>
</comment>
<dbReference type="CDD" id="cd04301">
    <property type="entry name" value="NAT_SF"/>
    <property type="match status" value="1"/>
</dbReference>
<evidence type="ECO:0000256" key="9">
    <source>
        <dbReference type="ARBA" id="ARBA00051711"/>
    </source>
</evidence>
<dbReference type="PANTHER" id="PTHR20905">
    <property type="entry name" value="N-ACETYLTRANSFERASE-RELATED"/>
    <property type="match status" value="1"/>
</dbReference>
<keyword evidence="1" id="KW-0808">Transferase</keyword>
<dbReference type="SUPFAM" id="SSF55729">
    <property type="entry name" value="Acyl-CoA N-acyltransferases (Nat)"/>
    <property type="match status" value="1"/>
</dbReference>
<comment type="catalytic activity">
    <reaction evidence="7">
        <text>serotonin + octadecanoyl-CoA = N-octadecanoyl-serotonin + CoA + H(+)</text>
        <dbReference type="Rhea" id="RHEA:51400"/>
        <dbReference type="ChEBI" id="CHEBI:15378"/>
        <dbReference type="ChEBI" id="CHEBI:57287"/>
        <dbReference type="ChEBI" id="CHEBI:57394"/>
        <dbReference type="ChEBI" id="CHEBI:134065"/>
        <dbReference type="ChEBI" id="CHEBI:350546"/>
    </reaction>
    <physiologicalReaction direction="left-to-right" evidence="7">
        <dbReference type="Rhea" id="RHEA:51401"/>
    </physiologicalReaction>
</comment>
<evidence type="ECO:0000256" key="11">
    <source>
        <dbReference type="ARBA" id="ARBA00052178"/>
    </source>
</evidence>
<comment type="pathway">
    <text evidence="3">Aromatic compound metabolism; melatonin biosynthesis; melatonin from serotonin: step 1/2.</text>
</comment>
<comment type="catalytic activity">
    <reaction evidence="6">
        <text>dopamine + (9Z)-octadecenoyl-CoA = N-(9Z-octadecanoyl)-dopamine + CoA + H(+)</text>
        <dbReference type="Rhea" id="RHEA:51380"/>
        <dbReference type="ChEBI" id="CHEBI:15378"/>
        <dbReference type="ChEBI" id="CHEBI:31883"/>
        <dbReference type="ChEBI" id="CHEBI:57287"/>
        <dbReference type="ChEBI" id="CHEBI:57387"/>
        <dbReference type="ChEBI" id="CHEBI:59905"/>
    </reaction>
    <physiologicalReaction direction="left-to-right" evidence="6">
        <dbReference type="Rhea" id="RHEA:51381"/>
    </physiologicalReaction>
</comment>
<reference evidence="14" key="1">
    <citation type="journal article" date="2018" name="PLoS Negl. Trop. Dis.">
        <title>An insight into the salivary gland and fat body transcriptome of Panstrongylus lignarius (Hemiptera: Heteroptera), the main vector of Chagas disease in Peru.</title>
        <authorList>
            <person name="Nevoa J.C."/>
            <person name="Mendes M.T."/>
            <person name="da Silva M.V."/>
            <person name="Soares S.C."/>
            <person name="Oliveira C.J.F."/>
            <person name="Ribeiro J.M.C."/>
        </authorList>
    </citation>
    <scope>NUCLEOTIDE SEQUENCE</scope>
</reference>
<dbReference type="EMBL" id="GFTR01003472">
    <property type="protein sequence ID" value="JAW12954.1"/>
    <property type="molecule type" value="Transcribed_RNA"/>
</dbReference>
<protein>
    <recommendedName>
        <fullName evidence="5">aralkylamine N-acetyltransferase</fullName>
        <ecNumber evidence="5">2.3.1.87</ecNumber>
    </recommendedName>
</protein>
<evidence type="ECO:0000256" key="3">
    <source>
        <dbReference type="ARBA" id="ARBA00037926"/>
    </source>
</evidence>
<evidence type="ECO:0000256" key="13">
    <source>
        <dbReference type="ARBA" id="ARBA00052491"/>
    </source>
</evidence>
<evidence type="ECO:0000256" key="5">
    <source>
        <dbReference type="ARBA" id="ARBA00039114"/>
    </source>
</evidence>
<comment type="catalytic activity">
    <reaction evidence="10">
        <text>serotonin + (9Z)-octadecenoyl-CoA = N-(9Z-octadecenoyl)-serotonin + CoA + H(+)</text>
        <dbReference type="Rhea" id="RHEA:51392"/>
        <dbReference type="ChEBI" id="CHEBI:15378"/>
        <dbReference type="ChEBI" id="CHEBI:57287"/>
        <dbReference type="ChEBI" id="CHEBI:57387"/>
        <dbReference type="ChEBI" id="CHEBI:134064"/>
        <dbReference type="ChEBI" id="CHEBI:350546"/>
    </reaction>
    <physiologicalReaction direction="left-to-right" evidence="10">
        <dbReference type="Rhea" id="RHEA:51393"/>
    </physiologicalReaction>
</comment>
<evidence type="ECO:0000256" key="6">
    <source>
        <dbReference type="ARBA" id="ARBA00050189"/>
    </source>
</evidence>
<proteinExistence type="inferred from homology"/>
<comment type="similarity">
    <text evidence="4">Belongs to the acetyltransferase family. AANAT subfamily.</text>
</comment>
<evidence type="ECO:0000256" key="2">
    <source>
        <dbReference type="ARBA" id="ARBA00023315"/>
    </source>
</evidence>
<dbReference type="GO" id="GO:0004059">
    <property type="term" value="F:aralkylamine N-acetyltransferase activity"/>
    <property type="evidence" value="ECO:0007669"/>
    <property type="project" value="UniProtKB-EC"/>
</dbReference>
<dbReference type="AlphaFoldDB" id="A0A224XPE4"/>
<name>A0A224XPE4_9HEMI</name>
<accession>A0A224XPE4</accession>
<evidence type="ECO:0000256" key="1">
    <source>
        <dbReference type="ARBA" id="ARBA00022679"/>
    </source>
</evidence>
<evidence type="ECO:0000256" key="12">
    <source>
        <dbReference type="ARBA" id="ARBA00052335"/>
    </source>
</evidence>